<dbReference type="RefSeq" id="XP_033572951.1">
    <property type="nucleotide sequence ID" value="XM_033720738.1"/>
</dbReference>
<proteinExistence type="predicted"/>
<evidence type="ECO:0000313" key="3">
    <source>
        <dbReference type="RefSeq" id="XP_033572951.1"/>
    </source>
</evidence>
<sequence length="176" mass="20514">MSLNQGDTASYLAVAELMSSTINRIDTLAERSLETYELRKEASNILQRMNRTWPIRIGDIQLWRYETIGANNKPQIAWTLARYLQEASNERYFSALHDTLRSYMVDLRPSTFDILDTPKFDNYGKTHKVFSNMAYVDTENESELWRTLPMTKLDLNTQTQVSLESRNVVKSIEDFD</sequence>
<gene>
    <name evidence="1 3" type="ORF">BDZ99DRAFT_466281</name>
</gene>
<reference evidence="3" key="2">
    <citation type="submission" date="2020-04" db="EMBL/GenBank/DDBJ databases">
        <authorList>
            <consortium name="NCBI Genome Project"/>
        </authorList>
    </citation>
    <scope>NUCLEOTIDE SEQUENCE</scope>
    <source>
        <strain evidence="3">CBS 304.34</strain>
    </source>
</reference>
<reference evidence="1 3" key="1">
    <citation type="journal article" date="2020" name="Stud. Mycol.">
        <title>101 Dothideomycetes genomes: a test case for predicting lifestyles and emergence of pathogens.</title>
        <authorList>
            <person name="Haridas S."/>
            <person name="Albert R."/>
            <person name="Binder M."/>
            <person name="Bloem J."/>
            <person name="Labutti K."/>
            <person name="Salamov A."/>
            <person name="Andreopoulos B."/>
            <person name="Baker S."/>
            <person name="Barry K."/>
            <person name="Bills G."/>
            <person name="Bluhm B."/>
            <person name="Cannon C."/>
            <person name="Castanera R."/>
            <person name="Culley D."/>
            <person name="Daum C."/>
            <person name="Ezra D."/>
            <person name="Gonzalez J."/>
            <person name="Henrissat B."/>
            <person name="Kuo A."/>
            <person name="Liang C."/>
            <person name="Lipzen A."/>
            <person name="Lutzoni F."/>
            <person name="Magnuson J."/>
            <person name="Mondo S."/>
            <person name="Nolan M."/>
            <person name="Ohm R."/>
            <person name="Pangilinan J."/>
            <person name="Park H.-J."/>
            <person name="Ramirez L."/>
            <person name="Alfaro M."/>
            <person name="Sun H."/>
            <person name="Tritt A."/>
            <person name="Yoshinaga Y."/>
            <person name="Zwiers L.-H."/>
            <person name="Turgeon B."/>
            <person name="Goodwin S."/>
            <person name="Spatafora J."/>
            <person name="Crous P."/>
            <person name="Grigoriev I."/>
        </authorList>
    </citation>
    <scope>NUCLEOTIDE SEQUENCE</scope>
    <source>
        <strain evidence="1 3">CBS 304.34</strain>
    </source>
</reference>
<evidence type="ECO:0000313" key="1">
    <source>
        <dbReference type="EMBL" id="KAF2805987.1"/>
    </source>
</evidence>
<organism evidence="1">
    <name type="scientific">Mytilinidion resinicola</name>
    <dbReference type="NCBI Taxonomy" id="574789"/>
    <lineage>
        <taxon>Eukaryota</taxon>
        <taxon>Fungi</taxon>
        <taxon>Dikarya</taxon>
        <taxon>Ascomycota</taxon>
        <taxon>Pezizomycotina</taxon>
        <taxon>Dothideomycetes</taxon>
        <taxon>Pleosporomycetidae</taxon>
        <taxon>Mytilinidiales</taxon>
        <taxon>Mytilinidiaceae</taxon>
        <taxon>Mytilinidion</taxon>
    </lineage>
</organism>
<dbReference type="GeneID" id="54461631"/>
<dbReference type="EMBL" id="MU003708">
    <property type="protein sequence ID" value="KAF2805987.1"/>
    <property type="molecule type" value="Genomic_DNA"/>
</dbReference>
<dbReference type="AlphaFoldDB" id="A0A6A6YDR2"/>
<dbReference type="Proteomes" id="UP000504636">
    <property type="component" value="Unplaced"/>
</dbReference>
<accession>A0A6A6YDR2</accession>
<name>A0A6A6YDR2_9PEZI</name>
<protein>
    <submittedName>
        <fullName evidence="1 3">Uncharacterized protein</fullName>
    </submittedName>
</protein>
<keyword evidence="2" id="KW-1185">Reference proteome</keyword>
<evidence type="ECO:0000313" key="2">
    <source>
        <dbReference type="Proteomes" id="UP000504636"/>
    </source>
</evidence>
<reference evidence="3" key="3">
    <citation type="submission" date="2025-04" db="UniProtKB">
        <authorList>
            <consortium name="RefSeq"/>
        </authorList>
    </citation>
    <scope>IDENTIFICATION</scope>
    <source>
        <strain evidence="3">CBS 304.34</strain>
    </source>
</reference>